<sequence>MTVPGIESDRENMNSTQFSLFGTTRSTELKVIFVRNDRFVTAMRADKKIITKIDETTKNSFLDGIIGNVSDLTSIIKRADIVDIVIKEIGKRFLAFDLIDMIKIV</sequence>
<organism evidence="1 2">
    <name type="scientific">Faecalibacillus intestinalis</name>
    <dbReference type="NCBI Taxonomy" id="1982626"/>
    <lineage>
        <taxon>Bacteria</taxon>
        <taxon>Bacillati</taxon>
        <taxon>Bacillota</taxon>
        <taxon>Erysipelotrichia</taxon>
        <taxon>Erysipelotrichales</taxon>
        <taxon>Coprobacillaceae</taxon>
        <taxon>Faecalibacillus</taxon>
    </lineage>
</organism>
<name>A0AAP2UH70_9FIRM</name>
<reference evidence="1" key="1">
    <citation type="submission" date="2022-06" db="EMBL/GenBank/DDBJ databases">
        <title>Isolation of gut microbiota from human fecal samples.</title>
        <authorList>
            <person name="Pamer E.G."/>
            <person name="Barat B."/>
            <person name="Waligurski E."/>
            <person name="Medina S."/>
            <person name="Paddock L."/>
            <person name="Mostad J."/>
        </authorList>
    </citation>
    <scope>NUCLEOTIDE SEQUENCE</scope>
    <source>
        <strain evidence="1">DFI.6.24</strain>
    </source>
</reference>
<comment type="caution">
    <text evidence="1">The sequence shown here is derived from an EMBL/GenBank/DDBJ whole genome shotgun (WGS) entry which is preliminary data.</text>
</comment>
<protein>
    <submittedName>
        <fullName evidence="1">Uncharacterized protein</fullName>
    </submittedName>
</protein>
<evidence type="ECO:0000313" key="2">
    <source>
        <dbReference type="Proteomes" id="UP001204814"/>
    </source>
</evidence>
<proteinExistence type="predicted"/>
<dbReference type="AlphaFoldDB" id="A0AAP2UH70"/>
<accession>A0AAP2UH70</accession>
<evidence type="ECO:0000313" key="1">
    <source>
        <dbReference type="EMBL" id="MCQ5060771.1"/>
    </source>
</evidence>
<dbReference type="EMBL" id="JANGBO010000001">
    <property type="protein sequence ID" value="MCQ5060771.1"/>
    <property type="molecule type" value="Genomic_DNA"/>
</dbReference>
<dbReference type="Proteomes" id="UP001204814">
    <property type="component" value="Unassembled WGS sequence"/>
</dbReference>
<gene>
    <name evidence="1" type="ORF">NE542_02820</name>
</gene>